<organism evidence="2 3">
    <name type="scientific">Macrophomina phaseolina (strain MS6)</name>
    <name type="common">Charcoal rot fungus</name>
    <dbReference type="NCBI Taxonomy" id="1126212"/>
    <lineage>
        <taxon>Eukaryota</taxon>
        <taxon>Fungi</taxon>
        <taxon>Dikarya</taxon>
        <taxon>Ascomycota</taxon>
        <taxon>Pezizomycotina</taxon>
        <taxon>Dothideomycetes</taxon>
        <taxon>Dothideomycetes incertae sedis</taxon>
        <taxon>Botryosphaeriales</taxon>
        <taxon>Botryosphaeriaceae</taxon>
        <taxon>Macrophomina</taxon>
    </lineage>
</organism>
<proteinExistence type="predicted"/>
<evidence type="ECO:0000313" key="3">
    <source>
        <dbReference type="Proteomes" id="UP000007129"/>
    </source>
</evidence>
<comment type="caution">
    <text evidence="2">The sequence shown here is derived from an EMBL/GenBank/DDBJ whole genome shotgun (WGS) entry which is preliminary data.</text>
</comment>
<sequence>MDIPALYAALAEPTHLVCLGPAETPRCRIKPTASAPRSRKAARSRKSTRLAPSVLSHELFIPPTSLASSSHSSDNNADNKQHAREAGVHTGRPLLSPRRGEGGGPNTTPTARRPLGARGGISQAILLRTILPTGSHLRSLLLERLLCRPGHFLLHQRAMPRGPPATRPLLHLGRIPRRPRTHPLRAAHLHWQLEVQLHDRLALPLQLDQHHRAAVCWQPSRDPRPRPGLEAPAQRLQVPSLRRGGDSLPADRPGRQ</sequence>
<gene>
    <name evidence="2" type="ORF">MPH_12564</name>
</gene>
<reference evidence="2 3" key="1">
    <citation type="journal article" date="2012" name="BMC Genomics">
        <title>Tools to kill: Genome of one of the most destructive plant pathogenic fungi Macrophomina phaseolina.</title>
        <authorList>
            <person name="Islam M.S."/>
            <person name="Haque M.S."/>
            <person name="Islam M.M."/>
            <person name="Emdad E.M."/>
            <person name="Halim A."/>
            <person name="Hossen Q.M.M."/>
            <person name="Hossain M.Z."/>
            <person name="Ahmed B."/>
            <person name="Rahim S."/>
            <person name="Rahman M.S."/>
            <person name="Alam M.M."/>
            <person name="Hou S."/>
            <person name="Wan X."/>
            <person name="Saito J.A."/>
            <person name="Alam M."/>
        </authorList>
    </citation>
    <scope>NUCLEOTIDE SEQUENCE [LARGE SCALE GENOMIC DNA]</scope>
    <source>
        <strain evidence="2 3">MS6</strain>
    </source>
</reference>
<evidence type="ECO:0000313" key="2">
    <source>
        <dbReference type="EMBL" id="EKG10284.1"/>
    </source>
</evidence>
<dbReference type="HOGENOM" id="CLU_1086155_0_0_1"/>
<protein>
    <submittedName>
        <fullName evidence="2">Uncharacterized protein</fullName>
    </submittedName>
</protein>
<feature type="region of interest" description="Disordered" evidence="1">
    <location>
        <begin position="218"/>
        <end position="256"/>
    </location>
</feature>
<name>K2RJH7_MACPH</name>
<feature type="compositionally biased region" description="Basic residues" evidence="1">
    <location>
        <begin position="37"/>
        <end position="48"/>
    </location>
</feature>
<dbReference type="VEuPathDB" id="FungiDB:MPH_12564"/>
<feature type="region of interest" description="Disordered" evidence="1">
    <location>
        <begin position="26"/>
        <end position="117"/>
    </location>
</feature>
<dbReference type="EMBL" id="AHHD01000523">
    <property type="protein sequence ID" value="EKG10284.1"/>
    <property type="molecule type" value="Genomic_DNA"/>
</dbReference>
<dbReference type="Proteomes" id="UP000007129">
    <property type="component" value="Unassembled WGS sequence"/>
</dbReference>
<dbReference type="InParanoid" id="K2RJH7"/>
<feature type="compositionally biased region" description="Low complexity" evidence="1">
    <location>
        <begin position="65"/>
        <end position="76"/>
    </location>
</feature>
<accession>K2RJH7</accession>
<evidence type="ECO:0000256" key="1">
    <source>
        <dbReference type="SAM" id="MobiDB-lite"/>
    </source>
</evidence>
<feature type="compositionally biased region" description="Basic and acidic residues" evidence="1">
    <location>
        <begin position="77"/>
        <end position="87"/>
    </location>
</feature>
<dbReference type="AlphaFoldDB" id="K2RJH7"/>